<feature type="region of interest" description="Disordered" evidence="15">
    <location>
        <begin position="530"/>
        <end position="558"/>
    </location>
</feature>
<dbReference type="WBParaSite" id="MBELARI_LOCUS19475">
    <property type="protein sequence ID" value="MBELARI_LOCUS19475"/>
    <property type="gene ID" value="MBELARI_LOCUS19475"/>
</dbReference>
<comment type="catalytic activity">
    <reaction evidence="8">
        <text>a 1,2-diacyl-sn-glycero-3-phospho-(1D-myo-inositol)(in) = a 1,2-diacyl-sn-glycero-3-phospho-(1D-myo-inositol)(out)</text>
        <dbReference type="Rhea" id="RHEA:38691"/>
        <dbReference type="ChEBI" id="CHEBI:57880"/>
    </reaction>
</comment>
<feature type="compositionally biased region" description="Polar residues" evidence="15">
    <location>
        <begin position="531"/>
        <end position="544"/>
    </location>
</feature>
<protein>
    <recommendedName>
        <fullName evidence="10">Lipid scramblase CLPTM1L</fullName>
    </recommendedName>
    <alternativeName>
        <fullName evidence="12">Cisplatin resistance-related protein 9</fullName>
    </alternativeName>
    <alternativeName>
        <fullName evidence="11">Cleft lip and palate transmembrane protein 1-like protein</fullName>
    </alternativeName>
</protein>
<evidence type="ECO:0000256" key="3">
    <source>
        <dbReference type="ARBA" id="ARBA00022692"/>
    </source>
</evidence>
<comment type="catalytic activity">
    <reaction evidence="9">
        <text>6-(alpha-D-glucosaminyl)-(1-octadecanoyl,2-(9Z)-octadecenoyl-sn-glycero-3-phospho)-1D-myo-inositol(in) = 6-(alpha-D-glucosaminyl)-(1-octadecanoyl,2-(9Z)-octadecenoyl-sn-glycero-3-phospho)-1D-myo-inositol(out)</text>
        <dbReference type="Rhea" id="RHEA:71495"/>
        <dbReference type="ChEBI" id="CHEBI:190691"/>
    </reaction>
</comment>
<organism evidence="17 18">
    <name type="scientific">Mesorhabditis belari</name>
    <dbReference type="NCBI Taxonomy" id="2138241"/>
    <lineage>
        <taxon>Eukaryota</taxon>
        <taxon>Metazoa</taxon>
        <taxon>Ecdysozoa</taxon>
        <taxon>Nematoda</taxon>
        <taxon>Chromadorea</taxon>
        <taxon>Rhabditida</taxon>
        <taxon>Rhabditina</taxon>
        <taxon>Rhabditomorpha</taxon>
        <taxon>Rhabditoidea</taxon>
        <taxon>Rhabditidae</taxon>
        <taxon>Mesorhabditinae</taxon>
        <taxon>Mesorhabditis</taxon>
    </lineage>
</organism>
<evidence type="ECO:0000256" key="12">
    <source>
        <dbReference type="ARBA" id="ARBA00043155"/>
    </source>
</evidence>
<evidence type="ECO:0000256" key="1">
    <source>
        <dbReference type="ARBA" id="ARBA00004141"/>
    </source>
</evidence>
<evidence type="ECO:0000313" key="17">
    <source>
        <dbReference type="Proteomes" id="UP000887575"/>
    </source>
</evidence>
<dbReference type="Proteomes" id="UP000887575">
    <property type="component" value="Unassembled WGS sequence"/>
</dbReference>
<feature type="compositionally biased region" description="Basic and acidic residues" evidence="15">
    <location>
        <begin position="547"/>
        <end position="558"/>
    </location>
</feature>
<evidence type="ECO:0000256" key="11">
    <source>
        <dbReference type="ARBA" id="ARBA00042320"/>
    </source>
</evidence>
<accession>A0AAF3EZ39</accession>
<proteinExistence type="inferred from homology"/>
<name>A0AAF3EZ39_9BILA</name>
<feature type="transmembrane region" description="Helical" evidence="16">
    <location>
        <begin position="351"/>
        <end position="368"/>
    </location>
</feature>
<dbReference type="PANTHER" id="PTHR21347">
    <property type="entry name" value="CLEFT LIP AND PALATE ASSOCIATED TRANSMEMBRANE PROTEIN-RELATED"/>
    <property type="match status" value="1"/>
</dbReference>
<feature type="transmembrane region" description="Helical" evidence="16">
    <location>
        <begin position="330"/>
        <end position="345"/>
    </location>
</feature>
<feature type="transmembrane region" description="Helical" evidence="16">
    <location>
        <begin position="407"/>
        <end position="426"/>
    </location>
</feature>
<evidence type="ECO:0000256" key="6">
    <source>
        <dbReference type="ARBA" id="ARBA00024615"/>
    </source>
</evidence>
<evidence type="ECO:0000256" key="4">
    <source>
        <dbReference type="ARBA" id="ARBA00022989"/>
    </source>
</evidence>
<evidence type="ECO:0000256" key="9">
    <source>
        <dbReference type="ARBA" id="ARBA00036810"/>
    </source>
</evidence>
<feature type="transmembrane region" description="Helical" evidence="16">
    <location>
        <begin position="288"/>
        <end position="309"/>
    </location>
</feature>
<dbReference type="GO" id="GO:0016020">
    <property type="term" value="C:membrane"/>
    <property type="evidence" value="ECO:0007669"/>
    <property type="project" value="UniProtKB-SubCell"/>
</dbReference>
<evidence type="ECO:0000256" key="7">
    <source>
        <dbReference type="ARBA" id="ARBA00024631"/>
    </source>
</evidence>
<comment type="similarity">
    <text evidence="2">Belongs to the CLPTM1 family.</text>
</comment>
<dbReference type="Pfam" id="PF05602">
    <property type="entry name" value="CLPTM1"/>
    <property type="match status" value="1"/>
</dbReference>
<dbReference type="AlphaFoldDB" id="A0AAF3EZ39"/>
<comment type="catalytic activity">
    <reaction evidence="14">
        <text>a 6-(alpha-D-glucosaminyl)-1-(1,2-diacyl-sn-glycero-3-phospho)-1D-myo-inositol(in) = a 6-(alpha-D-glucosaminyl)-1-(1,2-diacyl-sn-glycero-3-phospho)-1D-myo-inositol(out)</text>
        <dbReference type="Rhea" id="RHEA:71491"/>
        <dbReference type="ChEBI" id="CHEBI:57997"/>
    </reaction>
</comment>
<dbReference type="GO" id="GO:0012505">
    <property type="term" value="C:endomembrane system"/>
    <property type="evidence" value="ECO:0007669"/>
    <property type="project" value="TreeGrafter"/>
</dbReference>
<keyword evidence="5 16" id="KW-0472">Membrane</keyword>
<reference evidence="18" key="1">
    <citation type="submission" date="2024-02" db="UniProtKB">
        <authorList>
            <consortium name="WormBaseParasite"/>
        </authorList>
    </citation>
    <scope>IDENTIFICATION</scope>
</reference>
<dbReference type="InterPro" id="IPR008429">
    <property type="entry name" value="CLPTM1"/>
</dbReference>
<sequence>MFGFNLTSIVSSLFIIYIANSIYQFYQLFTPELCDVEKEAGECLEPIDYATKTSSPSYLLRVYTSVSSRPIPIGNLILQEEAFFLGEYYERKMNISLPDNMVKNGSLYVHIFLFPSDFKGSNPNAAAWRVIQSGLITTYSEPIPKAFNLMGSENTNQQQSTKKNKSPIKTVAHLRTSIPLTGLADPLSFKIKAIPHEIYRFLETAEVDEHLVYYPLLYFNTLGFRSKDLSEITLEQSEYPLTFDYRPSGIGKLRLMITASLSMQQLRNMGFNEKDLDEVKGIFVDTNLYLLGLTFLVSALHLLFDVLSFKNDISFWRQRKTMEGLSTKALLWRAFSYTIVFFYLFDQQTSLLVLVPSGISVLIEYWKCTKALRITISFRNGFPSINIGAPTAAEAETDAFDAQAMRWLAWLMLPLCIGGAVYSLAYVPHKSWYSWCIESLANGVYAFGFLFMLPQLFVNYKLKSVAHLPWRAFMYKAFNTFIDDLFAFIITMPTAHRVACFRDDVVFVIYLYQRWLYPIDYTRVNEYGEKGNSNAPNTSNNAGTQIEKPKSQRLKKDE</sequence>
<comment type="subcellular location">
    <subcellularLocation>
        <location evidence="1">Membrane</location>
        <topology evidence="1">Multi-pass membrane protein</topology>
    </subcellularLocation>
</comment>
<evidence type="ECO:0000256" key="16">
    <source>
        <dbReference type="SAM" id="Phobius"/>
    </source>
</evidence>
<evidence type="ECO:0000313" key="18">
    <source>
        <dbReference type="WBParaSite" id="MBELARI_LOCUS19475"/>
    </source>
</evidence>
<evidence type="ECO:0000256" key="10">
    <source>
        <dbReference type="ARBA" id="ARBA00040905"/>
    </source>
</evidence>
<comment type="catalytic activity">
    <reaction evidence="7">
        <text>a 1,2-diacyl-sn-glycero-3-phosphocholine(in) = a 1,2-diacyl-sn-glycero-3-phosphocholine(out)</text>
        <dbReference type="Rhea" id="RHEA:38571"/>
        <dbReference type="ChEBI" id="CHEBI:57643"/>
    </reaction>
</comment>
<evidence type="ECO:0000256" key="8">
    <source>
        <dbReference type="ARBA" id="ARBA00035895"/>
    </source>
</evidence>
<evidence type="ECO:0000256" key="5">
    <source>
        <dbReference type="ARBA" id="ARBA00023136"/>
    </source>
</evidence>
<keyword evidence="4 16" id="KW-1133">Transmembrane helix</keyword>
<evidence type="ECO:0000256" key="2">
    <source>
        <dbReference type="ARBA" id="ARBA00009310"/>
    </source>
</evidence>
<evidence type="ECO:0000256" key="15">
    <source>
        <dbReference type="SAM" id="MobiDB-lite"/>
    </source>
</evidence>
<dbReference type="PANTHER" id="PTHR21347:SF0">
    <property type="entry name" value="LIPID SCRAMBLASE CLPTM1L"/>
    <property type="match status" value="1"/>
</dbReference>
<evidence type="ECO:0000256" key="13">
    <source>
        <dbReference type="ARBA" id="ARBA00045827"/>
    </source>
</evidence>
<feature type="transmembrane region" description="Helical" evidence="16">
    <location>
        <begin position="432"/>
        <end position="453"/>
    </location>
</feature>
<keyword evidence="3 16" id="KW-0812">Transmembrane</keyword>
<evidence type="ECO:0000256" key="14">
    <source>
        <dbReference type="ARBA" id="ARBA00093208"/>
    </source>
</evidence>
<comment type="catalytic activity">
    <reaction evidence="6">
        <text>a 1,2-diacyl-sn-glycero-3-phosphoethanolamine(in) = a 1,2-diacyl-sn-glycero-3-phosphoethanolamine(out)</text>
        <dbReference type="Rhea" id="RHEA:38895"/>
        <dbReference type="ChEBI" id="CHEBI:64612"/>
    </reaction>
</comment>
<keyword evidence="17" id="KW-1185">Reference proteome</keyword>
<comment type="function">
    <text evidence="13">Scramblase that mediates the translocation of glucosaminylphosphatidylinositol (alpha-D-GlcN-(1-6)-(1,2-diacyl-sn-glycero-3-phospho)-1D-myo-inositol, GlcN-PI) across the endoplasmic reticulum (ER) membrane, from the cytosolic leaflet to the luminal leaflet of the ER membrane, where it participates in the biosynthesis of glycosylphosphatidylinositol (GPI). GPI is a lipid glycoconjugate involved in post-translational modification of proteins. Can also translocate 1,2-diacyl-sn-glycero-3-phospho-(1D-myo-inositol) (phosphatidylinositol or PI), as well as several other phospholipids (1,2-diacyl-sn-glycero-3-phosphocholine, 1,2-diacyl-sn-glycero-3-phosphoethanolamine), and N-acetylglucosaminylphosphatidylinositol (GlcNAc-PI) in vitro.</text>
</comment>